<comment type="caution">
    <text evidence="1">The sequence shown here is derived from an EMBL/GenBank/DDBJ whole genome shotgun (WGS) entry which is preliminary data.</text>
</comment>
<sequence length="114" mass="13024">MMMMMMMMTTEAKATEVARIPAGSTLLSLLIEARTYTPSYNYAPFGVSGLVPFSHCAWLKSRYHFSRLSQLLKQLYNRFDSEYPLSARAADNGGYNDSQMQGFYPWLSNEPRSE</sequence>
<reference evidence="1 2" key="1">
    <citation type="journal article" date="2019" name="Commun. Biol.">
        <title>The bagworm genome reveals a unique fibroin gene that provides high tensile strength.</title>
        <authorList>
            <person name="Kono N."/>
            <person name="Nakamura H."/>
            <person name="Ohtoshi R."/>
            <person name="Tomita M."/>
            <person name="Numata K."/>
            <person name="Arakawa K."/>
        </authorList>
    </citation>
    <scope>NUCLEOTIDE SEQUENCE [LARGE SCALE GENOMIC DNA]</scope>
</reference>
<name>A0A4C1W8F4_EUMVA</name>
<dbReference type="Proteomes" id="UP000299102">
    <property type="component" value="Unassembled WGS sequence"/>
</dbReference>
<protein>
    <submittedName>
        <fullName evidence="1">Uncharacterized protein</fullName>
    </submittedName>
</protein>
<gene>
    <name evidence="1" type="ORF">EVAR_95144_1</name>
</gene>
<accession>A0A4C1W8F4</accession>
<evidence type="ECO:0000313" key="1">
    <source>
        <dbReference type="EMBL" id="GBP46444.1"/>
    </source>
</evidence>
<organism evidence="1 2">
    <name type="scientific">Eumeta variegata</name>
    <name type="common">Bagworm moth</name>
    <name type="synonym">Eumeta japonica</name>
    <dbReference type="NCBI Taxonomy" id="151549"/>
    <lineage>
        <taxon>Eukaryota</taxon>
        <taxon>Metazoa</taxon>
        <taxon>Ecdysozoa</taxon>
        <taxon>Arthropoda</taxon>
        <taxon>Hexapoda</taxon>
        <taxon>Insecta</taxon>
        <taxon>Pterygota</taxon>
        <taxon>Neoptera</taxon>
        <taxon>Endopterygota</taxon>
        <taxon>Lepidoptera</taxon>
        <taxon>Glossata</taxon>
        <taxon>Ditrysia</taxon>
        <taxon>Tineoidea</taxon>
        <taxon>Psychidae</taxon>
        <taxon>Oiketicinae</taxon>
        <taxon>Eumeta</taxon>
    </lineage>
</organism>
<dbReference type="EMBL" id="BGZK01000483">
    <property type="protein sequence ID" value="GBP46444.1"/>
    <property type="molecule type" value="Genomic_DNA"/>
</dbReference>
<dbReference type="AlphaFoldDB" id="A0A4C1W8F4"/>
<evidence type="ECO:0000313" key="2">
    <source>
        <dbReference type="Proteomes" id="UP000299102"/>
    </source>
</evidence>
<keyword evidence="2" id="KW-1185">Reference proteome</keyword>
<proteinExistence type="predicted"/>